<name>A0ABP5IFC9_9ACTN</name>
<reference evidence="3" key="1">
    <citation type="journal article" date="2019" name="Int. J. Syst. Evol. Microbiol.">
        <title>The Global Catalogue of Microorganisms (GCM) 10K type strain sequencing project: providing services to taxonomists for standard genome sequencing and annotation.</title>
        <authorList>
            <consortium name="The Broad Institute Genomics Platform"/>
            <consortium name="The Broad Institute Genome Sequencing Center for Infectious Disease"/>
            <person name="Wu L."/>
            <person name="Ma J."/>
        </authorList>
    </citation>
    <scope>NUCLEOTIDE SEQUENCE [LARGE SCALE GENOMIC DNA]</scope>
    <source>
        <strain evidence="3">JCM 15478</strain>
    </source>
</reference>
<proteinExistence type="predicted"/>
<keyword evidence="3" id="KW-1185">Reference proteome</keyword>
<evidence type="ECO:0000313" key="3">
    <source>
        <dbReference type="Proteomes" id="UP001500016"/>
    </source>
</evidence>
<comment type="caution">
    <text evidence="2">The sequence shown here is derived from an EMBL/GenBank/DDBJ whole genome shotgun (WGS) entry which is preliminary data.</text>
</comment>
<gene>
    <name evidence="2" type="ORF">GCM10009801_67670</name>
</gene>
<sequence length="198" mass="21206">MPGGEAAARHAFPPLAQGSPHVTHEPEHVSGAVGASGASGPSEDSGGTVVQRHEIPERILALSPLTAPDYVDVFTLTTPEPTDIPPERWARAAFEDVAGLGGQFIWRVLLGLRLARRRRSSPTHIAGWRIAGRGDDWIRVEARSWMLTGHLVVHVAAATSRSPPSSATTARWRPASGPRCRPGTGAWPRACCATRARR</sequence>
<feature type="region of interest" description="Disordered" evidence="1">
    <location>
        <begin position="1"/>
        <end position="50"/>
    </location>
</feature>
<dbReference type="Proteomes" id="UP001500016">
    <property type="component" value="Unassembled WGS sequence"/>
</dbReference>
<evidence type="ECO:0000256" key="1">
    <source>
        <dbReference type="SAM" id="MobiDB-lite"/>
    </source>
</evidence>
<evidence type="ECO:0000313" key="2">
    <source>
        <dbReference type="EMBL" id="GAA2097384.1"/>
    </source>
</evidence>
<dbReference type="EMBL" id="BAAAPE010000016">
    <property type="protein sequence ID" value="GAA2097384.1"/>
    <property type="molecule type" value="Genomic_DNA"/>
</dbReference>
<protein>
    <submittedName>
        <fullName evidence="2">Uncharacterized protein</fullName>
    </submittedName>
</protein>
<feature type="region of interest" description="Disordered" evidence="1">
    <location>
        <begin position="159"/>
        <end position="184"/>
    </location>
</feature>
<accession>A0ABP5IFC9</accession>
<feature type="compositionally biased region" description="Low complexity" evidence="1">
    <location>
        <begin position="159"/>
        <end position="171"/>
    </location>
</feature>
<feature type="compositionally biased region" description="Low complexity" evidence="1">
    <location>
        <begin position="29"/>
        <end position="40"/>
    </location>
</feature>
<organism evidence="2 3">
    <name type="scientific">Streptomyces albiaxialis</name>
    <dbReference type="NCBI Taxonomy" id="329523"/>
    <lineage>
        <taxon>Bacteria</taxon>
        <taxon>Bacillati</taxon>
        <taxon>Actinomycetota</taxon>
        <taxon>Actinomycetes</taxon>
        <taxon>Kitasatosporales</taxon>
        <taxon>Streptomycetaceae</taxon>
        <taxon>Streptomyces</taxon>
    </lineage>
</organism>